<dbReference type="Proteomes" id="UP000095281">
    <property type="component" value="Unplaced"/>
</dbReference>
<proteinExistence type="predicted"/>
<feature type="compositionally biased region" description="Gly residues" evidence="1">
    <location>
        <begin position="43"/>
        <end position="67"/>
    </location>
</feature>
<feature type="compositionally biased region" description="Low complexity" evidence="1">
    <location>
        <begin position="237"/>
        <end position="249"/>
    </location>
</feature>
<reference evidence="3" key="1">
    <citation type="submission" date="2016-11" db="UniProtKB">
        <authorList>
            <consortium name="WormBaseParasite"/>
        </authorList>
    </citation>
    <scope>IDENTIFICATION</scope>
</reference>
<feature type="region of interest" description="Disordered" evidence="1">
    <location>
        <begin position="448"/>
        <end position="469"/>
    </location>
</feature>
<feature type="compositionally biased region" description="Basic and acidic residues" evidence="1">
    <location>
        <begin position="27"/>
        <end position="42"/>
    </location>
</feature>
<sequence>MLLFEEHKCVRFRGDGRGGAGGSGRGDGGRGRVGEGRREGGRGRGAGGRGKGRAGGSGNGGPGGIGSLEGNELQGMLNLQNIKYETQQSLQILNANIQTIGSYLQDINKQILQITQDTFFTPTPLFLQKLTQENIAIQAMGRRLAQIHLELFQSHQHGIYQHQNEAGPSNQTPSSQPPSIQLPLNQPPSSQHPLNQPPSYQTPLNQPPSYQTPLNQPPSYQPLSNQLPSYHPPLNQPPSNQAPSNQRPSNQPPSNQPPLNQSPYQHQAVQSQHVEGGHSNQATDAEHSWIQTLLNNYEEKLLLINQYAQIHDNVKEIPVFISDNNKIIRALDQAIGNNKRFKEHLQVIYSDNVDLMRLSKLAIGKEEKMDELQQHLLHSLELFKRIKPFLSNEHHNQHGQVQDIQTHQNLADQSSSEADSSTHLQYGASASYHPHGAVQAHQNYYGPVPYQQHNYGTGPSDALPIDPTKALEAELKRKRKF</sequence>
<evidence type="ECO:0000313" key="3">
    <source>
        <dbReference type="WBParaSite" id="MhA1_Contig7.frz3.gene35"/>
    </source>
</evidence>
<accession>A0A1I8BXK1</accession>
<feature type="compositionally biased region" description="Polar residues" evidence="1">
    <location>
        <begin position="264"/>
        <end position="281"/>
    </location>
</feature>
<feature type="compositionally biased region" description="Low complexity" evidence="1">
    <location>
        <begin position="168"/>
        <end position="194"/>
    </location>
</feature>
<organism evidence="2 3">
    <name type="scientific">Meloidogyne hapla</name>
    <name type="common">Root-knot nematode worm</name>
    <dbReference type="NCBI Taxonomy" id="6305"/>
    <lineage>
        <taxon>Eukaryota</taxon>
        <taxon>Metazoa</taxon>
        <taxon>Ecdysozoa</taxon>
        <taxon>Nematoda</taxon>
        <taxon>Chromadorea</taxon>
        <taxon>Rhabditida</taxon>
        <taxon>Tylenchina</taxon>
        <taxon>Tylenchomorpha</taxon>
        <taxon>Tylenchoidea</taxon>
        <taxon>Meloidogynidae</taxon>
        <taxon>Meloidogyninae</taxon>
        <taxon>Meloidogyne</taxon>
    </lineage>
</organism>
<name>A0A1I8BXK1_MELHA</name>
<feature type="compositionally biased region" description="Gly residues" evidence="1">
    <location>
        <begin position="17"/>
        <end position="26"/>
    </location>
</feature>
<protein>
    <submittedName>
        <fullName evidence="3">DUF148 domain-containing protein</fullName>
    </submittedName>
</protein>
<feature type="region of interest" description="Disordered" evidence="1">
    <location>
        <begin position="163"/>
        <end position="281"/>
    </location>
</feature>
<keyword evidence="2" id="KW-1185">Reference proteome</keyword>
<feature type="compositionally biased region" description="Polar residues" evidence="1">
    <location>
        <begin position="197"/>
        <end position="214"/>
    </location>
</feature>
<dbReference type="WBParaSite" id="MhA1_Contig7.frz3.gene35">
    <property type="protein sequence ID" value="MhA1_Contig7.frz3.gene35"/>
    <property type="gene ID" value="MhA1_Contig7.frz3.gene35"/>
</dbReference>
<evidence type="ECO:0000256" key="1">
    <source>
        <dbReference type="SAM" id="MobiDB-lite"/>
    </source>
</evidence>
<feature type="region of interest" description="Disordered" evidence="1">
    <location>
        <begin position="13"/>
        <end position="69"/>
    </location>
</feature>
<evidence type="ECO:0000313" key="2">
    <source>
        <dbReference type="Proteomes" id="UP000095281"/>
    </source>
</evidence>
<dbReference type="AlphaFoldDB" id="A0A1I8BXK1"/>